<evidence type="ECO:0000313" key="2">
    <source>
        <dbReference type="EMBL" id="MBK4736762.1"/>
    </source>
</evidence>
<name>A0A934SVY7_9BURK</name>
<dbReference type="EMBL" id="JAEPBG010000008">
    <property type="protein sequence ID" value="MBK4736762.1"/>
    <property type="molecule type" value="Genomic_DNA"/>
</dbReference>
<accession>A0A934SVY7</accession>
<evidence type="ECO:0000313" key="3">
    <source>
        <dbReference type="Proteomes" id="UP000622890"/>
    </source>
</evidence>
<feature type="region of interest" description="Disordered" evidence="1">
    <location>
        <begin position="46"/>
        <end position="73"/>
    </location>
</feature>
<keyword evidence="3" id="KW-1185">Reference proteome</keyword>
<reference evidence="2" key="1">
    <citation type="submission" date="2021-01" db="EMBL/GenBank/DDBJ databases">
        <title>Genome sequence of strain Noviherbaspirillum sp. DKR-6.</title>
        <authorList>
            <person name="Chaudhary D.K."/>
        </authorList>
    </citation>
    <scope>NUCLEOTIDE SEQUENCE</scope>
    <source>
        <strain evidence="2">DKR-6</strain>
    </source>
</reference>
<evidence type="ECO:0000256" key="1">
    <source>
        <dbReference type="SAM" id="MobiDB-lite"/>
    </source>
</evidence>
<dbReference type="AlphaFoldDB" id="A0A934SVY7"/>
<comment type="caution">
    <text evidence="2">The sequence shown here is derived from an EMBL/GenBank/DDBJ whole genome shotgun (WGS) entry which is preliminary data.</text>
</comment>
<dbReference type="Proteomes" id="UP000622890">
    <property type="component" value="Unassembled WGS sequence"/>
</dbReference>
<feature type="compositionally biased region" description="Polar residues" evidence="1">
    <location>
        <begin position="46"/>
        <end position="63"/>
    </location>
</feature>
<sequence length="95" mass="9350">MLVVALGAYGVASGGAHGAECASNARGRTACGNGNEGAMVNRNTGNVVTTQKGPYGANTTESSRGGKAVTKNGKGVYTAPGGTTCVRTANGQECR</sequence>
<protein>
    <submittedName>
        <fullName evidence="2">Uncharacterized protein</fullName>
    </submittedName>
</protein>
<gene>
    <name evidence="2" type="ORF">JJB74_19215</name>
</gene>
<proteinExistence type="predicted"/>
<organism evidence="2 3">
    <name type="scientific">Noviherbaspirillum pedocola</name>
    <dbReference type="NCBI Taxonomy" id="2801341"/>
    <lineage>
        <taxon>Bacteria</taxon>
        <taxon>Pseudomonadati</taxon>
        <taxon>Pseudomonadota</taxon>
        <taxon>Betaproteobacteria</taxon>
        <taxon>Burkholderiales</taxon>
        <taxon>Oxalobacteraceae</taxon>
        <taxon>Noviherbaspirillum</taxon>
    </lineage>
</organism>